<keyword evidence="4" id="KW-1185">Reference proteome</keyword>
<dbReference type="Proteomes" id="UP001060150">
    <property type="component" value="Chromosome"/>
</dbReference>
<dbReference type="RefSeq" id="WP_257375408.1">
    <property type="nucleotide sequence ID" value="NZ_CP102332.1"/>
</dbReference>
<dbReference type="PANTHER" id="PTHR40903:SF1">
    <property type="entry name" value="HYPHALLY REGULATED CELL WALL PROTEIN 3"/>
    <property type="match status" value="1"/>
</dbReference>
<feature type="compositionally biased region" description="Pro residues" evidence="1">
    <location>
        <begin position="571"/>
        <end position="584"/>
    </location>
</feature>
<dbReference type="PANTHER" id="PTHR40903">
    <property type="entry name" value="GLYCINE-RICH CELL WALL STRUCTURAL PROTEIN 1-LIKE"/>
    <property type="match status" value="1"/>
</dbReference>
<feature type="region of interest" description="Disordered" evidence="1">
    <location>
        <begin position="311"/>
        <end position="332"/>
    </location>
</feature>
<accession>A0ABY5N8C5</accession>
<feature type="region of interest" description="Disordered" evidence="1">
    <location>
        <begin position="391"/>
        <end position="442"/>
    </location>
</feature>
<name>A0ABY5N8C5_9ACTN</name>
<feature type="compositionally biased region" description="Low complexity" evidence="1">
    <location>
        <begin position="430"/>
        <end position="440"/>
    </location>
</feature>
<feature type="region of interest" description="Disordered" evidence="1">
    <location>
        <begin position="82"/>
        <end position="114"/>
    </location>
</feature>
<organism evidence="3 4">
    <name type="scientific">Streptomyces changanensis</name>
    <dbReference type="NCBI Taxonomy" id="2964669"/>
    <lineage>
        <taxon>Bacteria</taxon>
        <taxon>Bacillati</taxon>
        <taxon>Actinomycetota</taxon>
        <taxon>Actinomycetes</taxon>
        <taxon>Kitasatosporales</taxon>
        <taxon>Streptomycetaceae</taxon>
        <taxon>Streptomyces</taxon>
    </lineage>
</organism>
<dbReference type="InterPro" id="IPR000772">
    <property type="entry name" value="Ricin_B_lectin"/>
</dbReference>
<protein>
    <submittedName>
        <fullName evidence="3">RICIN domain-containing protein</fullName>
    </submittedName>
</protein>
<dbReference type="SUPFAM" id="SSF50370">
    <property type="entry name" value="Ricin B-like lectins"/>
    <property type="match status" value="1"/>
</dbReference>
<evidence type="ECO:0000313" key="3">
    <source>
        <dbReference type="EMBL" id="UUS31538.1"/>
    </source>
</evidence>
<evidence type="ECO:0000313" key="4">
    <source>
        <dbReference type="Proteomes" id="UP001060150"/>
    </source>
</evidence>
<reference evidence="3" key="1">
    <citation type="submission" date="2022-08" db="EMBL/GenBank/DDBJ databases">
        <title>Streptomyces changanensis sp. nov., an actinomycete isolated from soil.</title>
        <authorList>
            <person name="Wu H."/>
            <person name="Han L."/>
        </authorList>
    </citation>
    <scope>NUCLEOTIDE SEQUENCE</scope>
    <source>
        <strain evidence="3">HL-66</strain>
    </source>
</reference>
<feature type="compositionally biased region" description="Low complexity" evidence="1">
    <location>
        <begin position="585"/>
        <end position="610"/>
    </location>
</feature>
<feature type="compositionally biased region" description="Gly residues" evidence="1">
    <location>
        <begin position="611"/>
        <end position="621"/>
    </location>
</feature>
<gene>
    <name evidence="3" type="ORF">NRO40_12330</name>
</gene>
<dbReference type="PROSITE" id="PS50231">
    <property type="entry name" value="RICIN_B_LECTIN"/>
    <property type="match status" value="1"/>
</dbReference>
<evidence type="ECO:0000256" key="1">
    <source>
        <dbReference type="SAM" id="MobiDB-lite"/>
    </source>
</evidence>
<feature type="domain" description="Ricin B lectin" evidence="2">
    <location>
        <begin position="440"/>
        <end position="565"/>
    </location>
</feature>
<evidence type="ECO:0000259" key="2">
    <source>
        <dbReference type="SMART" id="SM00458"/>
    </source>
</evidence>
<feature type="region of interest" description="Disordered" evidence="1">
    <location>
        <begin position="568"/>
        <end position="628"/>
    </location>
</feature>
<sequence>MQNSHGPISGGSDARLAAALHLGAVERDPDPFPAAALTARHWQPVLDYASLFTPSRATAEIVAATAFSRALETLRVTGGGIGDGGTFDAGTPGDGPSGGGTIGEGKAGRGNAGLGSGGLGNTGFGDAGGGNSDGAATALRPLFLVAARRVLRAWAASTPLTAALPGIQAPAEPGDDRLLTARAFRALPVPAQVLLWHREVEGEGLSIPAALLALDPRDASEALAEARERLRAGCVAAHHELAPDAECRHYGRLLDISLRRTGPLIPDIVRHLARCPHCRYAADQLRHFDARLPLLLAEAVLGEGAARYLDSRPARRRPRGGPGGGHRAGRHTAALRGRVAAGLRWRGAAPGRGSGGAAPRTSGAGVAVAATVAAVAVAAVAAALWPDGAGPPAARPPAGTATPTADGAPTPPPPRTAPPPPAVTPPPPAQAGHPVPGALRTRLRGTGAGGACLDVRGGIPVAGAELVVAECSGAATQLWSYEPDGLLRNAAAPGLCADAGRPEGTVVLGACVPNSPDVRYDLTVQGTVVPRRDGRLALAPAAPAAGASVVVRLRDGSPAQHWLTDAAHSAAPPPAAPGAVPPSGPAGSHPPAAPRSAAPRSAPATPPGTGSAPGAGAGAVSGPGAAPA</sequence>
<dbReference type="Pfam" id="PF00652">
    <property type="entry name" value="Ricin_B_lectin"/>
    <property type="match status" value="1"/>
</dbReference>
<dbReference type="SMART" id="SM00458">
    <property type="entry name" value="RICIN"/>
    <property type="match status" value="1"/>
</dbReference>
<dbReference type="InterPro" id="IPR035992">
    <property type="entry name" value="Ricin_B-like_lectins"/>
</dbReference>
<proteinExistence type="predicted"/>
<dbReference type="EMBL" id="CP102332">
    <property type="protein sequence ID" value="UUS31538.1"/>
    <property type="molecule type" value="Genomic_DNA"/>
</dbReference>
<dbReference type="Gene3D" id="2.80.10.50">
    <property type="match status" value="1"/>
</dbReference>
<feature type="compositionally biased region" description="Low complexity" evidence="1">
    <location>
        <begin position="391"/>
        <end position="408"/>
    </location>
</feature>
<feature type="compositionally biased region" description="Pro residues" evidence="1">
    <location>
        <begin position="409"/>
        <end position="429"/>
    </location>
</feature>